<evidence type="ECO:0000313" key="1">
    <source>
        <dbReference type="EMBL" id="PWN47268.1"/>
    </source>
</evidence>
<dbReference type="EMBL" id="KZ820484">
    <property type="protein sequence ID" value="PWN47268.1"/>
    <property type="molecule type" value="Genomic_DNA"/>
</dbReference>
<name>A0ACD0NN44_9BASI</name>
<gene>
    <name evidence="1" type="ORF">IE53DRAFT_371596</name>
</gene>
<accession>A0ACD0NN44</accession>
<sequence>MSSLASLALLSGGMCVGTLVCGMIPLSLPLSRRMLRFLEVYGAGLLVGAAVTIVVPEGAKALFSEQANESHFQPTRTSSADWAWSAFSKRGEPGTQEPRHEGEVSNSNPETLFGTSILVGFLIMFLIDQLTSSSGGHDHGDHAAERGHSEAHHYPRSRPETLRLARSFSKDGHRHGDSSKPDARTVFDAVETSRANVAGANSKHARSQSSQGSSASSISDIESFPADYSSVDASKSHGNWLGSPTRNGRGDQPESPLLAAVHSNRVSMISFRRASMSSIHPRMVPGFGQALTSIVGLVIHAAADGIAMGASAGSGDRKLTWIVFIAIMVHKAPASFGLCTLLMAQRLHRGNIRKAIAVFSLSTPVGAIITFLFLSTVLGSDPSSDEGAAIEPRHIGTALSFSGGTFLFVAMHAITELASASADLTYSDDSPPVLGRFGRIALVLLGSATPKLLQSLAGHGH</sequence>
<evidence type="ECO:0000313" key="2">
    <source>
        <dbReference type="Proteomes" id="UP000245626"/>
    </source>
</evidence>
<reference evidence="1 2" key="1">
    <citation type="journal article" date="2018" name="Mol. Biol. Evol.">
        <title>Broad Genomic Sampling Reveals a Smut Pathogenic Ancestry of the Fungal Clade Ustilaginomycotina.</title>
        <authorList>
            <person name="Kijpornyongpan T."/>
            <person name="Mondo S.J."/>
            <person name="Barry K."/>
            <person name="Sandor L."/>
            <person name="Lee J."/>
            <person name="Lipzen A."/>
            <person name="Pangilinan J."/>
            <person name="LaButti K."/>
            <person name="Hainaut M."/>
            <person name="Henrissat B."/>
            <person name="Grigoriev I.V."/>
            <person name="Spatafora J.W."/>
            <person name="Aime M.C."/>
        </authorList>
    </citation>
    <scope>NUCLEOTIDE SEQUENCE [LARGE SCALE GENOMIC DNA]</scope>
    <source>
        <strain evidence="1 2">SA 807</strain>
    </source>
</reference>
<dbReference type="Proteomes" id="UP000245626">
    <property type="component" value="Unassembled WGS sequence"/>
</dbReference>
<organism evidence="1 2">
    <name type="scientific">Violaceomyces palustris</name>
    <dbReference type="NCBI Taxonomy" id="1673888"/>
    <lineage>
        <taxon>Eukaryota</taxon>
        <taxon>Fungi</taxon>
        <taxon>Dikarya</taxon>
        <taxon>Basidiomycota</taxon>
        <taxon>Ustilaginomycotina</taxon>
        <taxon>Ustilaginomycetes</taxon>
        <taxon>Violaceomycetales</taxon>
        <taxon>Violaceomycetaceae</taxon>
        <taxon>Violaceomyces</taxon>
    </lineage>
</organism>
<protein>
    <submittedName>
        <fullName evidence="1">Zinc/iron permease</fullName>
    </submittedName>
</protein>
<keyword evidence="2" id="KW-1185">Reference proteome</keyword>
<proteinExistence type="predicted"/>